<dbReference type="AlphaFoldDB" id="A0A6C0IS31"/>
<evidence type="ECO:0000313" key="1">
    <source>
        <dbReference type="EMBL" id="QHT95226.1"/>
    </source>
</evidence>
<name>A0A6C0IS31_9ZZZZ</name>
<sequence length="121" mass="14123">MTVHTILSYVYLDKIHKCYRKILVCKNKPKLDEPLNTIIKVISREKNSPYDHFYGCDSQPHCVNTILNPGNTGEYLSADNIDILFNFFLENGYKIETQMTKLLLKTKTYKNKDIVCMISRN</sequence>
<protein>
    <submittedName>
        <fullName evidence="1">Uncharacterized protein</fullName>
    </submittedName>
</protein>
<proteinExistence type="predicted"/>
<dbReference type="EMBL" id="MN740237">
    <property type="protein sequence ID" value="QHT95226.1"/>
    <property type="molecule type" value="Genomic_DNA"/>
</dbReference>
<reference evidence="1" key="1">
    <citation type="journal article" date="2020" name="Nature">
        <title>Giant virus diversity and host interactions through global metagenomics.</title>
        <authorList>
            <person name="Schulz F."/>
            <person name="Roux S."/>
            <person name="Paez-Espino D."/>
            <person name="Jungbluth S."/>
            <person name="Walsh D.A."/>
            <person name="Denef V.J."/>
            <person name="McMahon K.D."/>
            <person name="Konstantinidis K.T."/>
            <person name="Eloe-Fadrosh E.A."/>
            <person name="Kyrpides N.C."/>
            <person name="Woyke T."/>
        </authorList>
    </citation>
    <scope>NUCLEOTIDE SEQUENCE</scope>
    <source>
        <strain evidence="1">GVMAG-M-3300024261-37</strain>
    </source>
</reference>
<organism evidence="1">
    <name type="scientific">viral metagenome</name>
    <dbReference type="NCBI Taxonomy" id="1070528"/>
    <lineage>
        <taxon>unclassified sequences</taxon>
        <taxon>metagenomes</taxon>
        <taxon>organismal metagenomes</taxon>
    </lineage>
</organism>
<accession>A0A6C0IS31</accession>